<sequence>MADLGDIPDAFYHVAALEVPENEKETQQTLKKIDLFPYQLSLST</sequence>
<organism evidence="1 2">
    <name type="scientific">Paenibacillus marchantiophytorum</name>
    <dbReference type="NCBI Taxonomy" id="1619310"/>
    <lineage>
        <taxon>Bacteria</taxon>
        <taxon>Bacillati</taxon>
        <taxon>Bacillota</taxon>
        <taxon>Bacilli</taxon>
        <taxon>Bacillales</taxon>
        <taxon>Paenibacillaceae</taxon>
        <taxon>Paenibacillus</taxon>
    </lineage>
</organism>
<evidence type="ECO:0000313" key="1">
    <source>
        <dbReference type="EMBL" id="GGA03452.1"/>
    </source>
</evidence>
<evidence type="ECO:0000313" key="2">
    <source>
        <dbReference type="Proteomes" id="UP000615455"/>
    </source>
</evidence>
<comment type="caution">
    <text evidence="1">The sequence shown here is derived from an EMBL/GenBank/DDBJ whole genome shotgun (WGS) entry which is preliminary data.</text>
</comment>
<dbReference type="Proteomes" id="UP000615455">
    <property type="component" value="Unassembled WGS sequence"/>
</dbReference>
<proteinExistence type="predicted"/>
<protein>
    <submittedName>
        <fullName evidence="1">Uncharacterized protein</fullName>
    </submittedName>
</protein>
<dbReference type="RefSeq" id="WP_268240192.1">
    <property type="nucleotide sequence ID" value="NZ_BMHE01000044.1"/>
</dbReference>
<gene>
    <name evidence="1" type="ORF">GCM10008018_56810</name>
</gene>
<accession>A0ABQ1F9C4</accession>
<reference evidence="2" key="1">
    <citation type="journal article" date="2019" name="Int. J. Syst. Evol. Microbiol.">
        <title>The Global Catalogue of Microorganisms (GCM) 10K type strain sequencing project: providing services to taxonomists for standard genome sequencing and annotation.</title>
        <authorList>
            <consortium name="The Broad Institute Genomics Platform"/>
            <consortium name="The Broad Institute Genome Sequencing Center for Infectious Disease"/>
            <person name="Wu L."/>
            <person name="Ma J."/>
        </authorList>
    </citation>
    <scope>NUCLEOTIDE SEQUENCE [LARGE SCALE GENOMIC DNA]</scope>
    <source>
        <strain evidence="2">CGMCC 1.15043</strain>
    </source>
</reference>
<name>A0ABQ1F9C4_9BACL</name>
<keyword evidence="2" id="KW-1185">Reference proteome</keyword>
<dbReference type="EMBL" id="BMHE01000044">
    <property type="protein sequence ID" value="GGA03452.1"/>
    <property type="molecule type" value="Genomic_DNA"/>
</dbReference>